<evidence type="ECO:0000313" key="2">
    <source>
        <dbReference type="Proteomes" id="UP000054995"/>
    </source>
</evidence>
<sequence>MALNSSEKNREWKREKNKIADHTIQKFINGTKQIKRKQEAFHFHENADDTKQIADDTKQNCG</sequence>
<proteinExistence type="predicted"/>
<evidence type="ECO:0000313" key="1">
    <source>
        <dbReference type="EMBL" id="KRY83103.1"/>
    </source>
</evidence>
<reference evidence="1 2" key="1">
    <citation type="submission" date="2015-01" db="EMBL/GenBank/DDBJ databases">
        <title>Evolution of Trichinella species and genotypes.</title>
        <authorList>
            <person name="Korhonen P.K."/>
            <person name="Edoardo P."/>
            <person name="Giuseppe L.R."/>
            <person name="Gasser R.B."/>
        </authorList>
    </citation>
    <scope>NUCLEOTIDE SEQUENCE [LARGE SCALE GENOMIC DNA]</scope>
    <source>
        <strain evidence="1">ISS470</strain>
    </source>
</reference>
<name>A0A0V1FBF8_TRIPS</name>
<dbReference type="EMBL" id="JYDT01000151">
    <property type="protein sequence ID" value="KRY83103.1"/>
    <property type="molecule type" value="Genomic_DNA"/>
</dbReference>
<dbReference type="Proteomes" id="UP000054995">
    <property type="component" value="Unassembled WGS sequence"/>
</dbReference>
<keyword evidence="2" id="KW-1185">Reference proteome</keyword>
<dbReference type="AlphaFoldDB" id="A0A0V1FBF8"/>
<comment type="caution">
    <text evidence="1">The sequence shown here is derived from an EMBL/GenBank/DDBJ whole genome shotgun (WGS) entry which is preliminary data.</text>
</comment>
<accession>A0A0V1FBF8</accession>
<protein>
    <submittedName>
        <fullName evidence="1">Uncharacterized protein</fullName>
    </submittedName>
</protein>
<organism evidence="1 2">
    <name type="scientific">Trichinella pseudospiralis</name>
    <name type="common">Parasitic roundworm</name>
    <dbReference type="NCBI Taxonomy" id="6337"/>
    <lineage>
        <taxon>Eukaryota</taxon>
        <taxon>Metazoa</taxon>
        <taxon>Ecdysozoa</taxon>
        <taxon>Nematoda</taxon>
        <taxon>Enoplea</taxon>
        <taxon>Dorylaimia</taxon>
        <taxon>Trichinellida</taxon>
        <taxon>Trichinellidae</taxon>
        <taxon>Trichinella</taxon>
    </lineage>
</organism>
<gene>
    <name evidence="1" type="ORF">T4D_16450</name>
</gene>